<evidence type="ECO:0000313" key="3">
    <source>
        <dbReference type="Proteomes" id="UP001221558"/>
    </source>
</evidence>
<dbReference type="PANTHER" id="PTHR43143">
    <property type="entry name" value="METALLOPHOSPHOESTERASE, CALCINEURIN SUPERFAMILY"/>
    <property type="match status" value="1"/>
</dbReference>
<feature type="domain" description="Calcineurin-like phosphoesterase" evidence="1">
    <location>
        <begin position="56"/>
        <end position="273"/>
    </location>
</feature>
<accession>A0ABY7WFG2</accession>
<sequence>MKNRKIATAVVLQDVPDDAHNFKKLPEPTGAYPYRLALERVIGSEIDMLQEKMSFHMLGDTGSLRHSAFQAVVANVLNEQSDRQLYPEDSPTFLYHLGDIVYNHGEAKAYPKQFLKPYERYGAPIFAIAGNHDGDINPESEVSYQSLEAFMDVFCDTERRPIGFGEGSQRQSMIQPNVYWTLETPLARIIGLYPNVLKHGALDEEQRRWFVDELIYAKEMAEEQAIIVCIHHAPYSADTNHGSSVAMVNFLDQAFAEAGVKPDAVFSGHVHNYQRFLRRYADGSQVPFVVAGAGGYVDLHTVADVDDTHVQKLDLPTGSVTLEAYCENRYGFLKLAVQRTVDGLSIIGEYYTLPEQIEDGDKSVKPELFDRFMVPVNRHIVNYP</sequence>
<evidence type="ECO:0000259" key="1">
    <source>
        <dbReference type="Pfam" id="PF00149"/>
    </source>
</evidence>
<dbReference type="PANTHER" id="PTHR43143:SF1">
    <property type="entry name" value="SERINE_THREONINE-PROTEIN PHOSPHATASE CPPED1"/>
    <property type="match status" value="1"/>
</dbReference>
<gene>
    <name evidence="2" type="ORF">PQ465_13255</name>
</gene>
<dbReference type="Gene3D" id="3.60.21.10">
    <property type="match status" value="1"/>
</dbReference>
<evidence type="ECO:0000313" key="2">
    <source>
        <dbReference type="EMBL" id="WDF67271.1"/>
    </source>
</evidence>
<protein>
    <submittedName>
        <fullName evidence="2">Metallophosphoesterase</fullName>
    </submittedName>
</protein>
<name>A0ABY7WFG2_9SPHI</name>
<dbReference type="Proteomes" id="UP001221558">
    <property type="component" value="Chromosome"/>
</dbReference>
<dbReference type="Pfam" id="PF00149">
    <property type="entry name" value="Metallophos"/>
    <property type="match status" value="1"/>
</dbReference>
<dbReference type="RefSeq" id="WP_274266001.1">
    <property type="nucleotide sequence ID" value="NZ_CP117880.1"/>
</dbReference>
<proteinExistence type="predicted"/>
<reference evidence="2 3" key="1">
    <citation type="submission" date="2023-02" db="EMBL/GenBank/DDBJ databases">
        <title>Genome sequence of Sphingobacterium sp. KACC 22765.</title>
        <authorList>
            <person name="Kim S."/>
            <person name="Heo J."/>
            <person name="Kwon S.-W."/>
        </authorList>
    </citation>
    <scope>NUCLEOTIDE SEQUENCE [LARGE SCALE GENOMIC DNA]</scope>
    <source>
        <strain evidence="2 3">KACC 22765</strain>
    </source>
</reference>
<dbReference type="InterPro" id="IPR051918">
    <property type="entry name" value="STPP_CPPED1"/>
</dbReference>
<organism evidence="2 3">
    <name type="scientific">Sphingobacterium oryzagri</name>
    <dbReference type="NCBI Taxonomy" id="3025669"/>
    <lineage>
        <taxon>Bacteria</taxon>
        <taxon>Pseudomonadati</taxon>
        <taxon>Bacteroidota</taxon>
        <taxon>Sphingobacteriia</taxon>
        <taxon>Sphingobacteriales</taxon>
        <taxon>Sphingobacteriaceae</taxon>
        <taxon>Sphingobacterium</taxon>
    </lineage>
</organism>
<dbReference type="SUPFAM" id="SSF56300">
    <property type="entry name" value="Metallo-dependent phosphatases"/>
    <property type="match status" value="1"/>
</dbReference>
<dbReference type="InterPro" id="IPR029052">
    <property type="entry name" value="Metallo-depent_PP-like"/>
</dbReference>
<keyword evidence="3" id="KW-1185">Reference proteome</keyword>
<dbReference type="InterPro" id="IPR004843">
    <property type="entry name" value="Calcineurin-like_PHP"/>
</dbReference>
<dbReference type="EMBL" id="CP117880">
    <property type="protein sequence ID" value="WDF67271.1"/>
    <property type="molecule type" value="Genomic_DNA"/>
</dbReference>